<keyword evidence="2" id="KW-0378">Hydrolase</keyword>
<gene>
    <name evidence="2" type="primary">yugF</name>
    <name evidence="2" type="ordered locus">BAMF_2942</name>
</gene>
<protein>
    <submittedName>
        <fullName evidence="2">Hydrolase</fullName>
    </submittedName>
</protein>
<sequence length="278" mass="31844">MAKPFMEAVSPIKRAAIHGVELYYEHYENPGRDTLVCVHGFLSSAFSFRKLIPLLRNHYDIIAVDLPPFGQSEKSRTFVYTYANLAKLLIGLLEKLNISRAALVGHSMGGQISLSASLLKPELFSKIVLLCSSGYLKRSHPSIIFGTHIPCFDLYLKYWLSKDGVLKNLLNVVHDRTLIDQEMIDGYEKPFTDRQIFKAMTRFIRHREGDLDSEDLKRVQNPALLIWGEEDRVVPVSVGERLHRDLPDSILYSLKDTGHLVPEERPEFVSERIFEFIQ</sequence>
<dbReference type="PRINTS" id="PR00412">
    <property type="entry name" value="EPOXHYDRLASE"/>
</dbReference>
<reference evidence="2 3" key="1">
    <citation type="journal article" date="2011" name="Int. J. Syst. Evol. Microbiol.">
        <title>Relationship of Bacillus amyloliquefaciens clades associated with strains DSM 7T and FZB42T: a proposal for Bacillus amyloliquefaciens subsp. amyloliquefaciens subsp. nov. and Bacillus amyloliquefaciens subsp. plantarum subsp. nov. based on complete genome sequence comparisons.</title>
        <authorList>
            <person name="Borriss R."/>
            <person name="Chen X.H."/>
            <person name="Rueckert C."/>
            <person name="Blom J."/>
            <person name="Becker A."/>
            <person name="Baumgarth B."/>
            <person name="Fan B."/>
            <person name="Pukall R."/>
            <person name="Schumann P."/>
            <person name="Sproer C."/>
            <person name="Junge H."/>
            <person name="Vater J."/>
            <person name="Puhler A."/>
            <person name="Klenk H.P."/>
        </authorList>
    </citation>
    <scope>NUCLEOTIDE SEQUENCE [LARGE SCALE GENOMIC DNA]</scope>
    <source>
        <strain evidence="3">DSM 7</strain>
    </source>
</reference>
<dbReference type="PANTHER" id="PTHR46438:SF11">
    <property type="entry name" value="LIPASE-RELATED"/>
    <property type="match status" value="1"/>
</dbReference>
<name>A0A9P1JJM2_BACAS</name>
<keyword evidence="3" id="KW-1185">Reference proteome</keyword>
<dbReference type="PRINTS" id="PR00111">
    <property type="entry name" value="ABHYDROLASE"/>
</dbReference>
<reference evidence="3" key="2">
    <citation type="journal article" date="2011" name="J. Biotechnol.">
        <title>Genome sequence of B. amyloliquefaciens type strain DSM7(T) reveals differences to plant-associated B. amyloliquefaciens FZB42.</title>
        <authorList>
            <person name="Ruckert C."/>
            <person name="Blom J."/>
            <person name="Chen X."/>
            <person name="Reva O."/>
            <person name="Borriss R."/>
        </authorList>
    </citation>
    <scope>NUCLEOTIDE SEQUENCE [LARGE SCALE GENOMIC DNA]</scope>
    <source>
        <strain evidence="3">DSM 7</strain>
    </source>
</reference>
<dbReference type="Gene3D" id="3.40.50.1820">
    <property type="entry name" value="alpha/beta hydrolase"/>
    <property type="match status" value="1"/>
</dbReference>
<dbReference type="EMBL" id="FN597644">
    <property type="protein sequence ID" value="CBI44068.1"/>
    <property type="molecule type" value="Genomic_DNA"/>
</dbReference>
<evidence type="ECO:0000313" key="3">
    <source>
        <dbReference type="Proteomes" id="UP000006562"/>
    </source>
</evidence>
<dbReference type="Pfam" id="PF00561">
    <property type="entry name" value="Abhydrolase_1"/>
    <property type="match status" value="1"/>
</dbReference>
<dbReference type="InterPro" id="IPR000073">
    <property type="entry name" value="AB_hydrolase_1"/>
</dbReference>
<accession>A0A9P1JJM2</accession>
<dbReference type="GO" id="GO:0016787">
    <property type="term" value="F:hydrolase activity"/>
    <property type="evidence" value="ECO:0007669"/>
    <property type="project" value="UniProtKB-KW"/>
</dbReference>
<proteinExistence type="predicted"/>
<dbReference type="AlphaFoldDB" id="A0A9P1JJM2"/>
<dbReference type="PANTHER" id="PTHR46438">
    <property type="entry name" value="ALPHA/BETA-HYDROLASES SUPERFAMILY PROTEIN"/>
    <property type="match status" value="1"/>
</dbReference>
<dbReference type="InterPro" id="IPR029058">
    <property type="entry name" value="AB_hydrolase_fold"/>
</dbReference>
<evidence type="ECO:0000313" key="2">
    <source>
        <dbReference type="EMBL" id="CBI44068.1"/>
    </source>
</evidence>
<dbReference type="Proteomes" id="UP000006562">
    <property type="component" value="Chromosome"/>
</dbReference>
<dbReference type="KEGG" id="bao:BAMF_2942"/>
<dbReference type="SUPFAM" id="SSF53474">
    <property type="entry name" value="alpha/beta-Hydrolases"/>
    <property type="match status" value="1"/>
</dbReference>
<organism evidence="2 3">
    <name type="scientific">Bacillus amyloliquefaciens (strain ATCC 23350 / DSM 7 / BCRC 11601 / CCUG 28519 / NBRC 15535 / NRRL B-14393 / F)</name>
    <dbReference type="NCBI Taxonomy" id="692420"/>
    <lineage>
        <taxon>Bacteria</taxon>
        <taxon>Bacillati</taxon>
        <taxon>Bacillota</taxon>
        <taxon>Bacilli</taxon>
        <taxon>Bacillales</taxon>
        <taxon>Bacillaceae</taxon>
        <taxon>Bacillus</taxon>
        <taxon>Bacillus amyloliquefaciens group</taxon>
    </lineage>
</organism>
<evidence type="ECO:0000259" key="1">
    <source>
        <dbReference type="Pfam" id="PF00561"/>
    </source>
</evidence>
<feature type="domain" description="AB hydrolase-1" evidence="1">
    <location>
        <begin position="34"/>
        <end position="136"/>
    </location>
</feature>
<dbReference type="InterPro" id="IPR000639">
    <property type="entry name" value="Epox_hydrolase-like"/>
</dbReference>